<dbReference type="InterPro" id="IPR036390">
    <property type="entry name" value="WH_DNA-bd_sf"/>
</dbReference>
<dbReference type="PANTHER" id="PTHR33164:SF99">
    <property type="entry name" value="MARR FAMILY REGULATORY PROTEIN"/>
    <property type="match status" value="1"/>
</dbReference>
<feature type="domain" description="HTH marR-type" evidence="1">
    <location>
        <begin position="1"/>
        <end position="152"/>
    </location>
</feature>
<proteinExistence type="predicted"/>
<sequence length="159" mass="17126">MYREVMDEPAWLDEHELSAWQAFLATGAIINRLVEQQLKDDSGLSHSQYEVLVRLSDAPGGELRMTELAGAAFTSKSGLTYQVAQLEKAGLVRRRACPTDVRGVIASLTDEGWAALRAAAPGHAALVRELFVSGLSREEFAGLTSGLSALLGRLSVRTG</sequence>
<evidence type="ECO:0000313" key="3">
    <source>
        <dbReference type="Proteomes" id="UP000630097"/>
    </source>
</evidence>
<comment type="caution">
    <text evidence="2">The sequence shown here is derived from an EMBL/GenBank/DDBJ whole genome shotgun (WGS) entry which is preliminary data.</text>
</comment>
<dbReference type="GO" id="GO:0006950">
    <property type="term" value="P:response to stress"/>
    <property type="evidence" value="ECO:0007669"/>
    <property type="project" value="TreeGrafter"/>
</dbReference>
<dbReference type="Proteomes" id="UP000630097">
    <property type="component" value="Unassembled WGS sequence"/>
</dbReference>
<evidence type="ECO:0000259" key="1">
    <source>
        <dbReference type="PROSITE" id="PS50995"/>
    </source>
</evidence>
<keyword evidence="3" id="KW-1185">Reference proteome</keyword>
<name>A0A8J3PYR1_9ACTN</name>
<dbReference type="InterPro" id="IPR000835">
    <property type="entry name" value="HTH_MarR-typ"/>
</dbReference>
<dbReference type="PANTHER" id="PTHR33164">
    <property type="entry name" value="TRANSCRIPTIONAL REGULATOR, MARR FAMILY"/>
    <property type="match status" value="1"/>
</dbReference>
<accession>A0A8J3PYR1</accession>
<dbReference type="Pfam" id="PF12802">
    <property type="entry name" value="MarR_2"/>
    <property type="match status" value="1"/>
</dbReference>
<dbReference type="SMART" id="SM00347">
    <property type="entry name" value="HTH_MARR"/>
    <property type="match status" value="1"/>
</dbReference>
<dbReference type="Gene3D" id="1.10.10.10">
    <property type="entry name" value="Winged helix-like DNA-binding domain superfamily/Winged helix DNA-binding domain"/>
    <property type="match status" value="1"/>
</dbReference>
<organism evidence="2 3">
    <name type="scientific">Planotetraspora kaengkrachanensis</name>
    <dbReference type="NCBI Taxonomy" id="575193"/>
    <lineage>
        <taxon>Bacteria</taxon>
        <taxon>Bacillati</taxon>
        <taxon>Actinomycetota</taxon>
        <taxon>Actinomycetes</taxon>
        <taxon>Streptosporangiales</taxon>
        <taxon>Streptosporangiaceae</taxon>
        <taxon>Planotetraspora</taxon>
    </lineage>
</organism>
<dbReference type="InterPro" id="IPR039422">
    <property type="entry name" value="MarR/SlyA-like"/>
</dbReference>
<evidence type="ECO:0000313" key="2">
    <source>
        <dbReference type="EMBL" id="GIG83328.1"/>
    </source>
</evidence>
<dbReference type="AlphaFoldDB" id="A0A8J3PYR1"/>
<gene>
    <name evidence="2" type="ORF">Pka01_64550</name>
</gene>
<dbReference type="SUPFAM" id="SSF46785">
    <property type="entry name" value="Winged helix' DNA-binding domain"/>
    <property type="match status" value="1"/>
</dbReference>
<dbReference type="EMBL" id="BONV01000037">
    <property type="protein sequence ID" value="GIG83328.1"/>
    <property type="molecule type" value="Genomic_DNA"/>
</dbReference>
<reference evidence="2 3" key="1">
    <citation type="submission" date="2021-01" db="EMBL/GenBank/DDBJ databases">
        <title>Whole genome shotgun sequence of Planotetraspora kaengkrachanensis NBRC 104272.</title>
        <authorList>
            <person name="Komaki H."/>
            <person name="Tamura T."/>
        </authorList>
    </citation>
    <scope>NUCLEOTIDE SEQUENCE [LARGE SCALE GENOMIC DNA]</scope>
    <source>
        <strain evidence="2 3">NBRC 104272</strain>
    </source>
</reference>
<protein>
    <submittedName>
        <fullName evidence="2">MarR family transcriptional regulator</fullName>
    </submittedName>
</protein>
<dbReference type="InterPro" id="IPR036388">
    <property type="entry name" value="WH-like_DNA-bd_sf"/>
</dbReference>
<dbReference type="GO" id="GO:0003700">
    <property type="term" value="F:DNA-binding transcription factor activity"/>
    <property type="evidence" value="ECO:0007669"/>
    <property type="project" value="InterPro"/>
</dbReference>
<dbReference type="PROSITE" id="PS50995">
    <property type="entry name" value="HTH_MARR_2"/>
    <property type="match status" value="1"/>
</dbReference>